<dbReference type="InterPro" id="IPR055540">
    <property type="entry name" value="DUF7116"/>
</dbReference>
<evidence type="ECO:0000313" key="2">
    <source>
        <dbReference type="Proteomes" id="UP000319894"/>
    </source>
</evidence>
<dbReference type="Proteomes" id="UP000319894">
    <property type="component" value="Unassembled WGS sequence"/>
</dbReference>
<reference evidence="1 2" key="1">
    <citation type="submission" date="2018-06" db="EMBL/GenBank/DDBJ databases">
        <title>Natronomonas sp. F16-60 a new haloarchaeon isolated from a solar saltern of Isla Cristina, Huelva, Spain.</title>
        <authorList>
            <person name="Duran-Viseras A."/>
            <person name="Sanchez-Porro C."/>
            <person name="Ventosa A."/>
        </authorList>
    </citation>
    <scope>NUCLEOTIDE SEQUENCE [LARGE SCALE GENOMIC DNA]</scope>
    <source>
        <strain evidence="1 2">F16-60</strain>
    </source>
</reference>
<sequence length="104" mass="11570">MGVIGTPLLDKARTIFSDLGYEVEKDSEELRAERKWRTVFVTTADPGDAPEHGRLRCFVAEEPRAADVRDQLVSLAPDYDWAVVAVDADDYRILHPDAEALSAP</sequence>
<name>A0A554N999_9EURY</name>
<proteinExistence type="predicted"/>
<evidence type="ECO:0000313" key="1">
    <source>
        <dbReference type="EMBL" id="TSD13929.1"/>
    </source>
</evidence>
<keyword evidence="2" id="KW-1185">Reference proteome</keyword>
<organism evidence="1 2">
    <name type="scientific">Haloglomus irregulare</name>
    <dbReference type="NCBI Taxonomy" id="2234134"/>
    <lineage>
        <taxon>Archaea</taxon>
        <taxon>Methanobacteriati</taxon>
        <taxon>Methanobacteriota</taxon>
        <taxon>Stenosarchaea group</taxon>
        <taxon>Halobacteria</taxon>
        <taxon>Halobacteriales</taxon>
        <taxon>Natronomonadaceae</taxon>
        <taxon>Haloglomus</taxon>
    </lineage>
</organism>
<dbReference type="EMBL" id="QMDX01000005">
    <property type="protein sequence ID" value="TSD13929.1"/>
    <property type="molecule type" value="Genomic_DNA"/>
</dbReference>
<dbReference type="OrthoDB" id="191840at2157"/>
<dbReference type="Pfam" id="PF23429">
    <property type="entry name" value="DUF7116"/>
    <property type="match status" value="1"/>
</dbReference>
<accession>A0A554N999</accession>
<dbReference type="AlphaFoldDB" id="A0A554N999"/>
<protein>
    <submittedName>
        <fullName evidence="1">Uncharacterized protein</fullName>
    </submittedName>
</protein>
<comment type="caution">
    <text evidence="1">The sequence shown here is derived from an EMBL/GenBank/DDBJ whole genome shotgun (WGS) entry which is preliminary data.</text>
</comment>
<dbReference type="RefSeq" id="WP_144261977.1">
    <property type="nucleotide sequence ID" value="NZ_QMDX01000005.1"/>
</dbReference>
<gene>
    <name evidence="1" type="ORF">DP107_09780</name>
</gene>
<dbReference type="InParanoid" id="A0A554N999"/>